<dbReference type="EnsemblMetazoa" id="CJA26570b.1">
    <property type="protein sequence ID" value="CJA26570b.1"/>
    <property type="gene ID" value="WBGene00182142"/>
</dbReference>
<sequence length="26" mass="3028">KDKFCNEDAKIAVSKRDGEKKFTLKK</sequence>
<name>A0A8R1E891_CAEJA</name>
<accession>A0A8R1E891</accession>
<dbReference type="Proteomes" id="UP000005237">
    <property type="component" value="Unassembled WGS sequence"/>
</dbReference>
<organism evidence="1 2">
    <name type="scientific">Caenorhabditis japonica</name>
    <dbReference type="NCBI Taxonomy" id="281687"/>
    <lineage>
        <taxon>Eukaryota</taxon>
        <taxon>Metazoa</taxon>
        <taxon>Ecdysozoa</taxon>
        <taxon>Nematoda</taxon>
        <taxon>Chromadorea</taxon>
        <taxon>Rhabditida</taxon>
        <taxon>Rhabditina</taxon>
        <taxon>Rhabditomorpha</taxon>
        <taxon>Rhabditoidea</taxon>
        <taxon>Rhabditidae</taxon>
        <taxon>Peloderinae</taxon>
        <taxon>Caenorhabditis</taxon>
    </lineage>
</organism>
<dbReference type="AlphaFoldDB" id="A0A8R1E891"/>
<reference evidence="1" key="2">
    <citation type="submission" date="2022-06" db="UniProtKB">
        <authorList>
            <consortium name="EnsemblMetazoa"/>
        </authorList>
    </citation>
    <scope>IDENTIFICATION</scope>
    <source>
        <strain evidence="1">DF5081</strain>
    </source>
</reference>
<protein>
    <submittedName>
        <fullName evidence="1">Uncharacterized protein</fullName>
    </submittedName>
</protein>
<keyword evidence="2" id="KW-1185">Reference proteome</keyword>
<evidence type="ECO:0000313" key="1">
    <source>
        <dbReference type="EnsemblMetazoa" id="CJA26570b.1"/>
    </source>
</evidence>
<reference evidence="2" key="1">
    <citation type="submission" date="2010-08" db="EMBL/GenBank/DDBJ databases">
        <authorList>
            <consortium name="Caenorhabditis japonica Sequencing Consortium"/>
            <person name="Wilson R.K."/>
        </authorList>
    </citation>
    <scope>NUCLEOTIDE SEQUENCE [LARGE SCALE GENOMIC DNA]</scope>
    <source>
        <strain evidence="2">DF5081</strain>
    </source>
</reference>
<evidence type="ECO:0000313" key="2">
    <source>
        <dbReference type="Proteomes" id="UP000005237"/>
    </source>
</evidence>
<proteinExistence type="predicted"/>